<feature type="compositionally biased region" description="Low complexity" evidence="3">
    <location>
        <begin position="150"/>
        <end position="165"/>
    </location>
</feature>
<organism evidence="6 7">
    <name type="scientific">Leishmania orientalis</name>
    <dbReference type="NCBI Taxonomy" id="2249476"/>
    <lineage>
        <taxon>Eukaryota</taxon>
        <taxon>Discoba</taxon>
        <taxon>Euglenozoa</taxon>
        <taxon>Kinetoplastea</taxon>
        <taxon>Metakinetoplastina</taxon>
        <taxon>Trypanosomatida</taxon>
        <taxon>Trypanosomatidae</taxon>
        <taxon>Leishmaniinae</taxon>
        <taxon>Leishmania</taxon>
    </lineage>
</organism>
<feature type="region of interest" description="Disordered" evidence="3">
    <location>
        <begin position="365"/>
        <end position="394"/>
    </location>
</feature>
<dbReference type="PROSITE" id="PS50177">
    <property type="entry name" value="NTF2_DOMAIN"/>
    <property type="match status" value="1"/>
</dbReference>
<dbReference type="InterPro" id="IPR039539">
    <property type="entry name" value="Ras_GTPase_bind_prot"/>
</dbReference>
<dbReference type="InterPro" id="IPR002075">
    <property type="entry name" value="NTF2_dom"/>
</dbReference>
<dbReference type="PANTHER" id="PTHR10693:SF87">
    <property type="entry name" value="RRM DOMAIN-CONTAINING PROTEIN"/>
    <property type="match status" value="1"/>
</dbReference>
<dbReference type="GO" id="GO:0003729">
    <property type="term" value="F:mRNA binding"/>
    <property type="evidence" value="ECO:0007669"/>
    <property type="project" value="TreeGrafter"/>
</dbReference>
<feature type="region of interest" description="Disordered" evidence="3">
    <location>
        <begin position="230"/>
        <end position="266"/>
    </location>
</feature>
<evidence type="ECO:0008006" key="8">
    <source>
        <dbReference type="Google" id="ProtNLM"/>
    </source>
</evidence>
<feature type="domain" description="RRM" evidence="4">
    <location>
        <begin position="282"/>
        <end position="369"/>
    </location>
</feature>
<dbReference type="Gene3D" id="3.30.70.330">
    <property type="match status" value="1"/>
</dbReference>
<accession>A0A836GU17</accession>
<evidence type="ECO:0000259" key="5">
    <source>
        <dbReference type="PROSITE" id="PS50177"/>
    </source>
</evidence>
<dbReference type="GO" id="GO:1990904">
    <property type="term" value="C:ribonucleoprotein complex"/>
    <property type="evidence" value="ECO:0007669"/>
    <property type="project" value="TreeGrafter"/>
</dbReference>
<dbReference type="Gene3D" id="3.10.450.50">
    <property type="match status" value="1"/>
</dbReference>
<evidence type="ECO:0000313" key="6">
    <source>
        <dbReference type="EMBL" id="KAG5481321.1"/>
    </source>
</evidence>
<feature type="region of interest" description="Disordered" evidence="3">
    <location>
        <begin position="149"/>
        <end position="188"/>
    </location>
</feature>
<dbReference type="Proteomes" id="UP000674143">
    <property type="component" value="Unassembled WGS sequence"/>
</dbReference>
<dbReference type="InterPro" id="IPR012677">
    <property type="entry name" value="Nucleotide-bd_a/b_plait_sf"/>
</dbReference>
<gene>
    <name evidence="6" type="ORF">LSCM4_07032</name>
</gene>
<dbReference type="SUPFAM" id="SSF54427">
    <property type="entry name" value="NTF2-like"/>
    <property type="match status" value="1"/>
</dbReference>
<dbReference type="SMR" id="A0A836GU17"/>
<dbReference type="InterPro" id="IPR000504">
    <property type="entry name" value="RRM_dom"/>
</dbReference>
<reference evidence="7" key="1">
    <citation type="journal article" date="2021" name="Microbiol. Resour. Announc.">
        <title>LGAAP: Leishmaniinae Genome Assembly and Annotation Pipeline.</title>
        <authorList>
            <person name="Almutairi H."/>
            <person name="Urbaniak M.D."/>
            <person name="Bates M.D."/>
            <person name="Jariyapan N."/>
            <person name="Kwakye-Nuako G."/>
            <person name="Thomaz-Soccol V."/>
            <person name="Al-Salem W.S."/>
            <person name="Dillon R.J."/>
            <person name="Bates P.A."/>
            <person name="Gatherer D."/>
        </authorList>
    </citation>
    <scope>NUCLEOTIDE SEQUENCE [LARGE SCALE GENOMIC DNA]</scope>
</reference>
<dbReference type="KEGG" id="loi:92362871"/>
<dbReference type="EMBL" id="JAFHLR010000018">
    <property type="protein sequence ID" value="KAG5481321.1"/>
    <property type="molecule type" value="Genomic_DNA"/>
</dbReference>
<keyword evidence="7" id="KW-1185">Reference proteome</keyword>
<evidence type="ECO:0000313" key="7">
    <source>
        <dbReference type="Proteomes" id="UP000674143"/>
    </source>
</evidence>
<dbReference type="PROSITE" id="PS50102">
    <property type="entry name" value="RRM"/>
    <property type="match status" value="1"/>
</dbReference>
<evidence type="ECO:0000256" key="1">
    <source>
        <dbReference type="ARBA" id="ARBA00022884"/>
    </source>
</evidence>
<feature type="compositionally biased region" description="Basic and acidic residues" evidence="3">
    <location>
        <begin position="230"/>
        <end position="241"/>
    </location>
</feature>
<protein>
    <recommendedName>
        <fullName evidence="8">NTF2 domain-containing protein</fullName>
    </recommendedName>
</protein>
<reference evidence="7" key="2">
    <citation type="journal article" date="2021" name="Sci. Data">
        <title>Chromosome-scale genome sequencing, assembly and annotation of six genomes from subfamily Leishmaniinae.</title>
        <authorList>
            <person name="Almutairi H."/>
            <person name="Urbaniak M.D."/>
            <person name="Bates M.D."/>
            <person name="Jariyapan N."/>
            <person name="Kwakye-Nuako G."/>
            <person name="Thomaz Soccol V."/>
            <person name="Al-Salem W.S."/>
            <person name="Dillon R.J."/>
            <person name="Bates P.A."/>
            <person name="Gatherer D."/>
        </authorList>
    </citation>
    <scope>NUCLEOTIDE SEQUENCE [LARGE SCALE GENOMIC DNA]</scope>
</reference>
<dbReference type="RefSeq" id="XP_067064000.1">
    <property type="nucleotide sequence ID" value="XM_067208937.1"/>
</dbReference>
<dbReference type="PANTHER" id="PTHR10693">
    <property type="entry name" value="RAS GTPASE-ACTIVATING PROTEIN-BINDING PROTEIN"/>
    <property type="match status" value="1"/>
</dbReference>
<dbReference type="GO" id="GO:0005829">
    <property type="term" value="C:cytosol"/>
    <property type="evidence" value="ECO:0007669"/>
    <property type="project" value="TreeGrafter"/>
</dbReference>
<dbReference type="GeneID" id="92362871"/>
<dbReference type="Pfam" id="PF02136">
    <property type="entry name" value="NTF2"/>
    <property type="match status" value="1"/>
</dbReference>
<dbReference type="InterPro" id="IPR018222">
    <property type="entry name" value="Nuclear_transport_factor_2_euk"/>
</dbReference>
<comment type="caution">
    <text evidence="6">The sequence shown here is derived from an EMBL/GenBank/DDBJ whole genome shotgun (WGS) entry which is preliminary data.</text>
</comment>
<evidence type="ECO:0000256" key="2">
    <source>
        <dbReference type="PROSITE-ProRule" id="PRU00176"/>
    </source>
</evidence>
<dbReference type="AlphaFoldDB" id="A0A836GU17"/>
<evidence type="ECO:0000259" key="4">
    <source>
        <dbReference type="PROSITE" id="PS50102"/>
    </source>
</evidence>
<evidence type="ECO:0000256" key="3">
    <source>
        <dbReference type="SAM" id="MobiDB-lite"/>
    </source>
</evidence>
<proteinExistence type="predicted"/>
<keyword evidence="1 2" id="KW-0694">RNA-binding</keyword>
<dbReference type="InterPro" id="IPR032710">
    <property type="entry name" value="NTF2-like_dom_sf"/>
</dbReference>
<name>A0A836GU17_9TRYP</name>
<feature type="compositionally biased region" description="Low complexity" evidence="3">
    <location>
        <begin position="178"/>
        <end position="188"/>
    </location>
</feature>
<feature type="domain" description="NTF2" evidence="5">
    <location>
        <begin position="13"/>
        <end position="125"/>
    </location>
</feature>
<sequence>MAMLTSGAHVQSIGASFAVHYYTTLVKTPEALAALYVPSAHVVHCYKKANGTAELSSLLTSLTAEGLTGVKLEEVTSTPTTSGTIKVVAKGQFVSNASTQPFTQEVELREMEKNTYGVTSDKLSYAAAEQTVQSGEKPVLKAVAELKENPAAGATEETPTEEPGASVKSADARESTSPATAADAAAGPAEVAAAQAPAVNKKPASFAEALRLEKAGGGAAFSNVAVRVTDKKSVTKDKDMKTTSSGAKADKKKEKATSPSGAAATPKLAKALRSAPDSLIYYDIILKELPESTTEEKVRAVVTPVADVRLVNLVKSEKRRRRKESAAETITFAFVQLERPADAPVTHVKDVVAKLTERNKEIRIEEVREKKPTSAVSRKPREGAGSSSKKEIKA</sequence>